<keyword evidence="6" id="KW-1185">Reference proteome</keyword>
<dbReference type="PROSITE" id="PS51585">
    <property type="entry name" value="SAM_MT_TPMT"/>
    <property type="match status" value="1"/>
</dbReference>
<dbReference type="Pfam" id="PF05724">
    <property type="entry name" value="TPMT"/>
    <property type="match status" value="1"/>
</dbReference>
<dbReference type="Pfam" id="PF00561">
    <property type="entry name" value="Abhydrolase_1"/>
    <property type="match status" value="1"/>
</dbReference>
<accession>A0A1I4CU87</accession>
<dbReference type="OrthoDB" id="8957634at2"/>
<dbReference type="AlphaFoldDB" id="A0A1I4CU87"/>
<evidence type="ECO:0000259" key="4">
    <source>
        <dbReference type="Pfam" id="PF00561"/>
    </source>
</evidence>
<evidence type="ECO:0000313" key="6">
    <source>
        <dbReference type="Proteomes" id="UP000199025"/>
    </source>
</evidence>
<keyword evidence="1" id="KW-0489">Methyltransferase</keyword>
<sequence>MDLRSDAFGEPRDPAILLIGGGGATMDWWDPAFCRRLAEGARFVLRYDHRDTGESVHYPPGEPGYGFDDLVTDALRVLGEYGIERAHVVGVSMGGTIAQHLAVRHPARVESLTLISTSPGWAGLPPMSPRLEEYFAVQPMPSTAEHLVEFERQLAAPAYFDEARTRAVAERVIARSGGLACASNHALIEPPEPVRHRLGEIAVPTLVVHGTADPLFPFEHAEALAREIPGAELLPLDGVGHQMPPPSSWDTVVPALLRHTSGGWDAQAGRLAARSIACDDPTGWFDRLYSAGVAGEVPMPWDRGSASPLLVDWARERTARGRAVVVGCGLGADAEYLAELGWATTAFDVSPTAIEVAAKRYPESTVDYRVADLLALPAELVGAFDLVVENFTVQALPRTHRAAATAAVASLVAPGGTLLVIARRDEGEQAGPPWPLTREEVEAFAAGGLALVRVEELDLWRAEFRRASVG</sequence>
<dbReference type="CDD" id="cd02440">
    <property type="entry name" value="AdoMet_MTases"/>
    <property type="match status" value="1"/>
</dbReference>
<dbReference type="PRINTS" id="PR00111">
    <property type="entry name" value="ABHYDROLASE"/>
</dbReference>
<dbReference type="PANTHER" id="PTHR43433:SF5">
    <property type="entry name" value="AB HYDROLASE-1 DOMAIN-CONTAINING PROTEIN"/>
    <property type="match status" value="1"/>
</dbReference>
<evidence type="ECO:0000256" key="2">
    <source>
        <dbReference type="ARBA" id="ARBA00022679"/>
    </source>
</evidence>
<dbReference type="Gene3D" id="3.40.50.1820">
    <property type="entry name" value="alpha/beta hydrolase"/>
    <property type="match status" value="1"/>
</dbReference>
<keyword evidence="2" id="KW-0808">Transferase</keyword>
<dbReference type="InterPro" id="IPR029063">
    <property type="entry name" value="SAM-dependent_MTases_sf"/>
</dbReference>
<dbReference type="STRING" id="115433.SAMN05421835_1372"/>
<evidence type="ECO:0000256" key="1">
    <source>
        <dbReference type="ARBA" id="ARBA00022603"/>
    </source>
</evidence>
<name>A0A1I4CU87_9PSEU</name>
<reference evidence="5 6" key="1">
    <citation type="submission" date="2016-10" db="EMBL/GenBank/DDBJ databases">
        <authorList>
            <person name="de Groot N.N."/>
        </authorList>
    </citation>
    <scope>NUCLEOTIDE SEQUENCE [LARGE SCALE GENOMIC DNA]</scope>
    <source>
        <strain evidence="5 6">DSM 44468</strain>
    </source>
</reference>
<dbReference type="RefSeq" id="WP_091516320.1">
    <property type="nucleotide sequence ID" value="NZ_FORP01000037.1"/>
</dbReference>
<keyword evidence="3" id="KW-0949">S-adenosyl-L-methionine</keyword>
<dbReference type="PANTHER" id="PTHR43433">
    <property type="entry name" value="HYDROLASE, ALPHA/BETA FOLD FAMILY PROTEIN"/>
    <property type="match status" value="1"/>
</dbReference>
<evidence type="ECO:0000256" key="3">
    <source>
        <dbReference type="ARBA" id="ARBA00022691"/>
    </source>
</evidence>
<dbReference type="InterPro" id="IPR050471">
    <property type="entry name" value="AB_hydrolase"/>
</dbReference>
<dbReference type="Gene3D" id="3.40.50.150">
    <property type="entry name" value="Vaccinia Virus protein VP39"/>
    <property type="match status" value="1"/>
</dbReference>
<dbReference type="EMBL" id="FORP01000037">
    <property type="protein sequence ID" value="SFK83586.1"/>
    <property type="molecule type" value="Genomic_DNA"/>
</dbReference>
<dbReference type="InterPro" id="IPR029058">
    <property type="entry name" value="AB_hydrolase_fold"/>
</dbReference>
<dbReference type="Proteomes" id="UP000199025">
    <property type="component" value="Unassembled WGS sequence"/>
</dbReference>
<proteinExistence type="predicted"/>
<dbReference type="GO" id="GO:0032259">
    <property type="term" value="P:methylation"/>
    <property type="evidence" value="ECO:0007669"/>
    <property type="project" value="UniProtKB-KW"/>
</dbReference>
<dbReference type="SUPFAM" id="SSF53474">
    <property type="entry name" value="alpha/beta-Hydrolases"/>
    <property type="match status" value="1"/>
</dbReference>
<dbReference type="GO" id="GO:0008757">
    <property type="term" value="F:S-adenosylmethionine-dependent methyltransferase activity"/>
    <property type="evidence" value="ECO:0007669"/>
    <property type="project" value="InterPro"/>
</dbReference>
<dbReference type="InterPro" id="IPR000073">
    <property type="entry name" value="AB_hydrolase_1"/>
</dbReference>
<gene>
    <name evidence="5" type="ORF">SAMN05421835_1372</name>
</gene>
<dbReference type="GO" id="GO:0004806">
    <property type="term" value="F:triacylglycerol lipase activity"/>
    <property type="evidence" value="ECO:0007669"/>
    <property type="project" value="TreeGrafter"/>
</dbReference>
<protein>
    <submittedName>
        <fullName evidence="5">Pimeloyl-ACP methyl ester carboxylesterase</fullName>
    </submittedName>
</protein>
<evidence type="ECO:0000313" key="5">
    <source>
        <dbReference type="EMBL" id="SFK83586.1"/>
    </source>
</evidence>
<feature type="domain" description="AB hydrolase-1" evidence="4">
    <location>
        <begin position="14"/>
        <end position="241"/>
    </location>
</feature>
<dbReference type="InterPro" id="IPR008854">
    <property type="entry name" value="TPMT"/>
</dbReference>
<dbReference type="SUPFAM" id="SSF53335">
    <property type="entry name" value="S-adenosyl-L-methionine-dependent methyltransferases"/>
    <property type="match status" value="1"/>
</dbReference>
<organism evidence="5 6">
    <name type="scientific">Amycolatopsis sacchari</name>
    <dbReference type="NCBI Taxonomy" id="115433"/>
    <lineage>
        <taxon>Bacteria</taxon>
        <taxon>Bacillati</taxon>
        <taxon>Actinomycetota</taxon>
        <taxon>Actinomycetes</taxon>
        <taxon>Pseudonocardiales</taxon>
        <taxon>Pseudonocardiaceae</taxon>
        <taxon>Amycolatopsis</taxon>
    </lineage>
</organism>
<dbReference type="GO" id="GO:0046503">
    <property type="term" value="P:glycerolipid catabolic process"/>
    <property type="evidence" value="ECO:0007669"/>
    <property type="project" value="TreeGrafter"/>
</dbReference>